<evidence type="ECO:0000313" key="4">
    <source>
        <dbReference type="EMBL" id="ART79522.1"/>
    </source>
</evidence>
<accession>A0A1Y0CW47</accession>
<dbReference type="GO" id="GO:0000160">
    <property type="term" value="P:phosphorelay signal transduction system"/>
    <property type="evidence" value="ECO:0007669"/>
    <property type="project" value="UniProtKB-KW"/>
</dbReference>
<dbReference type="Pfam" id="PF01627">
    <property type="entry name" value="Hpt"/>
    <property type="match status" value="1"/>
</dbReference>
<dbReference type="EMBL" id="CP021376">
    <property type="protein sequence ID" value="ART79522.1"/>
    <property type="molecule type" value="Genomic_DNA"/>
</dbReference>
<evidence type="ECO:0000313" key="5">
    <source>
        <dbReference type="Proteomes" id="UP000243793"/>
    </source>
</evidence>
<keyword evidence="2" id="KW-0597">Phosphoprotein</keyword>
<dbReference type="Proteomes" id="UP000243793">
    <property type="component" value="Chromosome"/>
</dbReference>
<dbReference type="PROSITE" id="PS50894">
    <property type="entry name" value="HPT"/>
    <property type="match status" value="1"/>
</dbReference>
<dbReference type="GO" id="GO:0004672">
    <property type="term" value="F:protein kinase activity"/>
    <property type="evidence" value="ECO:0007669"/>
    <property type="project" value="UniProtKB-ARBA"/>
</dbReference>
<dbReference type="OrthoDB" id="5600374at2"/>
<evidence type="ECO:0000256" key="2">
    <source>
        <dbReference type="PROSITE-ProRule" id="PRU00110"/>
    </source>
</evidence>
<gene>
    <name evidence="4" type="ORF">CBP12_04625</name>
</gene>
<dbReference type="RefSeq" id="WP_086963396.1">
    <property type="nucleotide sequence ID" value="NZ_CP021376.1"/>
</dbReference>
<feature type="domain" description="HPt" evidence="3">
    <location>
        <begin position="27"/>
        <end position="126"/>
    </location>
</feature>
<keyword evidence="5" id="KW-1185">Reference proteome</keyword>
<proteinExistence type="predicted"/>
<sequence length="126" mass="14128">MLNWQQLQDQLPLLDNEQLSKMSQELGEPVLLRLLAVFLNDGQTQGQVLAQAYSAKDYVQMARSCHSLTAACGSYGAVRCQFLSEKLEQSAKQLDEALINQQFTAWQMALSETLALVKERLHQANS</sequence>
<keyword evidence="1" id="KW-0902">Two-component regulatory system</keyword>
<name>A0A1Y0CW47_9GAMM</name>
<feature type="modified residue" description="Phosphohistidine" evidence="2">
    <location>
        <position position="66"/>
    </location>
</feature>
<dbReference type="SUPFAM" id="SSF47226">
    <property type="entry name" value="Histidine-containing phosphotransfer domain, HPT domain"/>
    <property type="match status" value="1"/>
</dbReference>
<dbReference type="AlphaFoldDB" id="A0A1Y0CW47"/>
<organism evidence="4 5">
    <name type="scientific">Oceanisphaera avium</name>
    <dbReference type="NCBI Taxonomy" id="1903694"/>
    <lineage>
        <taxon>Bacteria</taxon>
        <taxon>Pseudomonadati</taxon>
        <taxon>Pseudomonadota</taxon>
        <taxon>Gammaproteobacteria</taxon>
        <taxon>Aeromonadales</taxon>
        <taxon>Aeromonadaceae</taxon>
        <taxon>Oceanisphaera</taxon>
    </lineage>
</organism>
<dbReference type="Gene3D" id="1.20.120.160">
    <property type="entry name" value="HPT domain"/>
    <property type="match status" value="1"/>
</dbReference>
<evidence type="ECO:0000259" key="3">
    <source>
        <dbReference type="PROSITE" id="PS50894"/>
    </source>
</evidence>
<reference evidence="5" key="1">
    <citation type="submission" date="2017-05" db="EMBL/GenBank/DDBJ databases">
        <authorList>
            <person name="Sung H."/>
        </authorList>
    </citation>
    <scope>NUCLEOTIDE SEQUENCE [LARGE SCALE GENOMIC DNA]</scope>
    <source>
        <strain evidence="5">AMac2203</strain>
    </source>
</reference>
<protein>
    <recommendedName>
        <fullName evidence="3">HPt domain-containing protein</fullName>
    </recommendedName>
</protein>
<dbReference type="InterPro" id="IPR008207">
    <property type="entry name" value="Sig_transdc_His_kin_Hpt_dom"/>
</dbReference>
<dbReference type="KEGG" id="ocm:CBP12_04625"/>
<dbReference type="InterPro" id="IPR036641">
    <property type="entry name" value="HPT_dom_sf"/>
</dbReference>
<evidence type="ECO:0000256" key="1">
    <source>
        <dbReference type="ARBA" id="ARBA00023012"/>
    </source>
</evidence>